<protein>
    <recommendedName>
        <fullName evidence="1">Vacuolar ATPase assembly protein VMA22</fullName>
    </recommendedName>
</protein>
<keyword evidence="3" id="KW-1185">Reference proteome</keyword>
<comment type="caution">
    <text evidence="2">The sequence shown here is derived from an EMBL/GenBank/DDBJ whole genome shotgun (WGS) entry which is preliminary data.</text>
</comment>
<evidence type="ECO:0000256" key="1">
    <source>
        <dbReference type="ARBA" id="ARBA00093634"/>
    </source>
</evidence>
<evidence type="ECO:0000313" key="3">
    <source>
        <dbReference type="Proteomes" id="UP001460270"/>
    </source>
</evidence>
<organism evidence="2 3">
    <name type="scientific">Mugilogobius chulae</name>
    <name type="common">yellowstripe goby</name>
    <dbReference type="NCBI Taxonomy" id="88201"/>
    <lineage>
        <taxon>Eukaryota</taxon>
        <taxon>Metazoa</taxon>
        <taxon>Chordata</taxon>
        <taxon>Craniata</taxon>
        <taxon>Vertebrata</taxon>
        <taxon>Euteleostomi</taxon>
        <taxon>Actinopterygii</taxon>
        <taxon>Neopterygii</taxon>
        <taxon>Teleostei</taxon>
        <taxon>Neoteleostei</taxon>
        <taxon>Acanthomorphata</taxon>
        <taxon>Gobiaria</taxon>
        <taxon>Gobiiformes</taxon>
        <taxon>Gobioidei</taxon>
        <taxon>Gobiidae</taxon>
        <taxon>Gobionellinae</taxon>
        <taxon>Mugilogobius</taxon>
    </lineage>
</organism>
<name>A0AAW0MYM7_9GOBI</name>
<sequence length="232" mass="26668">MGLPEDEKSSCEVDKKLLRFMDQLELLEDKRTSFNALIEQVRKKHVKINSFIDKINVIFFLQGWFSISKARYSMGNKQVSSLQYANEIEPHICLQTDPLDNGGVKFSTIKVTEMSKSEPVEDVGPQETGVRRRNKKVQNIEKHEKSEKIIPEQPCESQKIRNCDSNLQQDPIKWFGILVPQSLKQAQSSFKQVIELSIDIANLQSAIVNSRHELWNDMEKLKIQETYSSAGN</sequence>
<dbReference type="GO" id="GO:0051082">
    <property type="term" value="F:unfolded protein binding"/>
    <property type="evidence" value="ECO:0007669"/>
    <property type="project" value="TreeGrafter"/>
</dbReference>
<proteinExistence type="predicted"/>
<reference evidence="3" key="1">
    <citation type="submission" date="2024-04" db="EMBL/GenBank/DDBJ databases">
        <title>Salinicola lusitanus LLJ914,a marine bacterium isolated from the Okinawa Trough.</title>
        <authorList>
            <person name="Li J."/>
        </authorList>
    </citation>
    <scope>NUCLEOTIDE SEQUENCE [LARGE SCALE GENOMIC DNA]</scope>
</reference>
<dbReference type="Proteomes" id="UP001460270">
    <property type="component" value="Unassembled WGS sequence"/>
</dbReference>
<dbReference type="Pfam" id="PF21730">
    <property type="entry name" value="Vma22_CCDC115"/>
    <property type="match status" value="1"/>
</dbReference>
<gene>
    <name evidence="2" type="ORF">WMY93_027390</name>
</gene>
<dbReference type="EMBL" id="JBBPFD010000020">
    <property type="protein sequence ID" value="KAK7884267.1"/>
    <property type="molecule type" value="Genomic_DNA"/>
</dbReference>
<dbReference type="AlphaFoldDB" id="A0AAW0MYM7"/>
<dbReference type="InterPro" id="IPR040357">
    <property type="entry name" value="Vma22/CCDC115"/>
</dbReference>
<dbReference type="Gene3D" id="1.10.287.3240">
    <property type="match status" value="1"/>
</dbReference>
<dbReference type="PANTHER" id="PTHR31996">
    <property type="entry name" value="COILED-COIL DOMAIN-CONTAINING PROTEIN 115"/>
    <property type="match status" value="1"/>
</dbReference>
<dbReference type="PANTHER" id="PTHR31996:SF2">
    <property type="entry name" value="COILED-COIL DOMAIN-CONTAINING PROTEIN 115"/>
    <property type="match status" value="1"/>
</dbReference>
<dbReference type="GO" id="GO:0070072">
    <property type="term" value="P:vacuolar proton-transporting V-type ATPase complex assembly"/>
    <property type="evidence" value="ECO:0007669"/>
    <property type="project" value="InterPro"/>
</dbReference>
<accession>A0AAW0MYM7</accession>
<evidence type="ECO:0000313" key="2">
    <source>
        <dbReference type="EMBL" id="KAK7884267.1"/>
    </source>
</evidence>